<dbReference type="SMART" id="SM00387">
    <property type="entry name" value="HATPase_c"/>
    <property type="match status" value="1"/>
</dbReference>
<evidence type="ECO:0000259" key="9">
    <source>
        <dbReference type="PROSITE" id="PS50109"/>
    </source>
</evidence>
<dbReference type="SUPFAM" id="SSF47384">
    <property type="entry name" value="Homodimeric domain of signal transducing histidine kinase"/>
    <property type="match status" value="1"/>
</dbReference>
<dbReference type="PROSITE" id="PS50109">
    <property type="entry name" value="HIS_KIN"/>
    <property type="match status" value="1"/>
</dbReference>
<dbReference type="Gene3D" id="3.30.565.10">
    <property type="entry name" value="Histidine kinase-like ATPase, C-terminal domain"/>
    <property type="match status" value="1"/>
</dbReference>
<gene>
    <name evidence="10" type="ORF">C7474_2596</name>
</gene>
<dbReference type="PANTHER" id="PTHR43711:SF1">
    <property type="entry name" value="HISTIDINE KINASE 1"/>
    <property type="match status" value="1"/>
</dbReference>
<dbReference type="RefSeq" id="WP_158597350.1">
    <property type="nucleotide sequence ID" value="NZ_RCDB01000003.1"/>
</dbReference>
<dbReference type="InterPro" id="IPR003594">
    <property type="entry name" value="HATPase_dom"/>
</dbReference>
<feature type="transmembrane region" description="Helical" evidence="8">
    <location>
        <begin position="93"/>
        <end position="114"/>
    </location>
</feature>
<organism evidence="10 11">
    <name type="scientific">Microbacterium telephonicum</name>
    <dbReference type="NCBI Taxonomy" id="1714841"/>
    <lineage>
        <taxon>Bacteria</taxon>
        <taxon>Bacillati</taxon>
        <taxon>Actinomycetota</taxon>
        <taxon>Actinomycetes</taxon>
        <taxon>Micrococcales</taxon>
        <taxon>Microbacteriaceae</taxon>
        <taxon>Microbacterium</taxon>
    </lineage>
</organism>
<dbReference type="GO" id="GO:0005886">
    <property type="term" value="C:plasma membrane"/>
    <property type="evidence" value="ECO:0007669"/>
    <property type="project" value="UniProtKB-SubCell"/>
</dbReference>
<feature type="transmembrane region" description="Helical" evidence="8">
    <location>
        <begin position="44"/>
        <end position="62"/>
    </location>
</feature>
<dbReference type="FunFam" id="1.10.287.130:FF:000001">
    <property type="entry name" value="Two-component sensor histidine kinase"/>
    <property type="match status" value="1"/>
</dbReference>
<evidence type="ECO:0000256" key="3">
    <source>
        <dbReference type="ARBA" id="ARBA00012438"/>
    </source>
</evidence>
<dbReference type="Gene3D" id="1.10.287.130">
    <property type="match status" value="1"/>
</dbReference>
<dbReference type="InterPro" id="IPR005467">
    <property type="entry name" value="His_kinase_dom"/>
</dbReference>
<name>A0A498BWF7_9MICO</name>
<dbReference type="InterPro" id="IPR003661">
    <property type="entry name" value="HisK_dim/P_dom"/>
</dbReference>
<dbReference type="Pfam" id="PF02518">
    <property type="entry name" value="HATPase_c"/>
    <property type="match status" value="1"/>
</dbReference>
<proteinExistence type="predicted"/>
<dbReference type="InterPro" id="IPR036097">
    <property type="entry name" value="HisK_dim/P_sf"/>
</dbReference>
<keyword evidence="4" id="KW-0597">Phosphoprotein</keyword>
<keyword evidence="8" id="KW-0812">Transmembrane</keyword>
<keyword evidence="7" id="KW-0902">Two-component regulatory system</keyword>
<dbReference type="GO" id="GO:0000155">
    <property type="term" value="F:phosphorelay sensor kinase activity"/>
    <property type="evidence" value="ECO:0007669"/>
    <property type="project" value="InterPro"/>
</dbReference>
<keyword evidence="6 10" id="KW-0418">Kinase</keyword>
<keyword evidence="8" id="KW-1133">Transmembrane helix</keyword>
<dbReference type="InterPro" id="IPR050736">
    <property type="entry name" value="Sensor_HK_Regulatory"/>
</dbReference>
<evidence type="ECO:0000256" key="4">
    <source>
        <dbReference type="ARBA" id="ARBA00022553"/>
    </source>
</evidence>
<dbReference type="Pfam" id="PF00512">
    <property type="entry name" value="HisKA"/>
    <property type="match status" value="1"/>
</dbReference>
<feature type="transmembrane region" description="Helical" evidence="8">
    <location>
        <begin position="164"/>
        <end position="181"/>
    </location>
</feature>
<dbReference type="SMART" id="SM00388">
    <property type="entry name" value="HisKA"/>
    <property type="match status" value="1"/>
</dbReference>
<evidence type="ECO:0000256" key="1">
    <source>
        <dbReference type="ARBA" id="ARBA00000085"/>
    </source>
</evidence>
<feature type="transmembrane region" description="Helical" evidence="8">
    <location>
        <begin position="69"/>
        <end position="87"/>
    </location>
</feature>
<dbReference type="PANTHER" id="PTHR43711">
    <property type="entry name" value="TWO-COMPONENT HISTIDINE KINASE"/>
    <property type="match status" value="1"/>
</dbReference>
<evidence type="ECO:0000256" key="5">
    <source>
        <dbReference type="ARBA" id="ARBA00022679"/>
    </source>
</evidence>
<evidence type="ECO:0000256" key="8">
    <source>
        <dbReference type="SAM" id="Phobius"/>
    </source>
</evidence>
<dbReference type="AlphaFoldDB" id="A0A498BWF7"/>
<comment type="catalytic activity">
    <reaction evidence="1">
        <text>ATP + protein L-histidine = ADP + protein N-phospho-L-histidine.</text>
        <dbReference type="EC" id="2.7.13.3"/>
    </reaction>
</comment>
<feature type="transmembrane region" description="Helical" evidence="8">
    <location>
        <begin position="20"/>
        <end position="38"/>
    </location>
</feature>
<evidence type="ECO:0000256" key="2">
    <source>
        <dbReference type="ARBA" id="ARBA00004236"/>
    </source>
</evidence>
<evidence type="ECO:0000256" key="7">
    <source>
        <dbReference type="ARBA" id="ARBA00023012"/>
    </source>
</evidence>
<dbReference type="CDD" id="cd00075">
    <property type="entry name" value="HATPase"/>
    <property type="match status" value="1"/>
</dbReference>
<dbReference type="InterPro" id="IPR036890">
    <property type="entry name" value="HATPase_C_sf"/>
</dbReference>
<feature type="transmembrane region" description="Helical" evidence="8">
    <location>
        <begin position="126"/>
        <end position="152"/>
    </location>
</feature>
<reference evidence="10 11" key="1">
    <citation type="journal article" date="2015" name="Stand. Genomic Sci.">
        <title>Genomic Encyclopedia of Bacterial and Archaeal Type Strains, Phase III: the genomes of soil and plant-associated and newly described type strains.</title>
        <authorList>
            <person name="Whitman W.B."/>
            <person name="Woyke T."/>
            <person name="Klenk H.P."/>
            <person name="Zhou Y."/>
            <person name="Lilburn T.G."/>
            <person name="Beck B.J."/>
            <person name="De Vos P."/>
            <person name="Vandamme P."/>
            <person name="Eisen J.A."/>
            <person name="Garrity G."/>
            <person name="Hugenholtz P."/>
            <person name="Kyrpides N.C."/>
        </authorList>
    </citation>
    <scope>NUCLEOTIDE SEQUENCE [LARGE SCALE GENOMIC DNA]</scope>
    <source>
        <strain evidence="10 11">S2T63</strain>
    </source>
</reference>
<dbReference type="Proteomes" id="UP000273158">
    <property type="component" value="Unassembled WGS sequence"/>
</dbReference>
<keyword evidence="11" id="KW-1185">Reference proteome</keyword>
<dbReference type="EMBL" id="RCDB01000003">
    <property type="protein sequence ID" value="RLK47994.1"/>
    <property type="molecule type" value="Genomic_DNA"/>
</dbReference>
<dbReference type="PRINTS" id="PR00344">
    <property type="entry name" value="BCTRLSENSOR"/>
</dbReference>
<evidence type="ECO:0000313" key="10">
    <source>
        <dbReference type="EMBL" id="RLK47994.1"/>
    </source>
</evidence>
<evidence type="ECO:0000313" key="11">
    <source>
        <dbReference type="Proteomes" id="UP000273158"/>
    </source>
</evidence>
<feature type="domain" description="Histidine kinase" evidence="9">
    <location>
        <begin position="337"/>
        <end position="552"/>
    </location>
</feature>
<comment type="subcellular location">
    <subcellularLocation>
        <location evidence="2">Cell membrane</location>
    </subcellularLocation>
</comment>
<dbReference type="OrthoDB" id="9757990at2"/>
<feature type="transmembrane region" description="Helical" evidence="8">
    <location>
        <begin position="237"/>
        <end position="256"/>
    </location>
</feature>
<accession>A0A498BWF7</accession>
<sequence>MPQVAARLTAAPTARRDLPWWGWLAAGLAAYALAVLTLRITASGAVIAPWWPAAGLTTILLLMAPKRQLWAPIVLTLIVTLAANLTIGRPPLLAALYCIANTVEMVVLAGILGLHRRPFTLDTMRAAVRFIMATLVAAIVLGSLVGSAAWMLTGVSFLTTSSTAAASHIAAVLLIGPFGALPPAAAARSRVPLWEALLQAALLAAAVAAAFRPGADLPLSFVVFSFLGWGLLRQRVVIAYAQTLVTAIAVLLLTRFDPTSFGSQALPKPDVVLTTVVFLCTLGIFTVLMVTARYEIERAHAISLRTTQDLLDTERERTEVLRLKLELERQREDFVATTSHELRTPITSIAGYTELLSESPHLDPRERDWVDVIDRNTARLTELVEDLLALGRASSPVPSRAVQPVPARELVDDTIATHRPSADAKAITVTASVDDTVLHGSPSDIRRALTNLVTNAIKFTPASGVIEISVVRRDDTATVTVTDTGPGMSADTFAHAFERFYRGADAEQLSTPGTGLGLSIVRELIERNGGRVWLEHPDGGGLRAGFALPATAGTAS</sequence>
<dbReference type="InterPro" id="IPR004358">
    <property type="entry name" value="Sig_transdc_His_kin-like_C"/>
</dbReference>
<feature type="transmembrane region" description="Helical" evidence="8">
    <location>
        <begin position="193"/>
        <end position="211"/>
    </location>
</feature>
<evidence type="ECO:0000256" key="6">
    <source>
        <dbReference type="ARBA" id="ARBA00022777"/>
    </source>
</evidence>
<dbReference type="EC" id="2.7.13.3" evidence="3"/>
<dbReference type="CDD" id="cd00082">
    <property type="entry name" value="HisKA"/>
    <property type="match status" value="1"/>
</dbReference>
<keyword evidence="8" id="KW-0472">Membrane</keyword>
<feature type="transmembrane region" description="Helical" evidence="8">
    <location>
        <begin position="271"/>
        <end position="290"/>
    </location>
</feature>
<protein>
    <recommendedName>
        <fullName evidence="3">histidine kinase</fullName>
        <ecNumber evidence="3">2.7.13.3</ecNumber>
    </recommendedName>
</protein>
<keyword evidence="5" id="KW-0808">Transferase</keyword>
<dbReference type="SUPFAM" id="SSF55874">
    <property type="entry name" value="ATPase domain of HSP90 chaperone/DNA topoisomerase II/histidine kinase"/>
    <property type="match status" value="1"/>
</dbReference>
<comment type="caution">
    <text evidence="10">The sequence shown here is derived from an EMBL/GenBank/DDBJ whole genome shotgun (WGS) entry which is preliminary data.</text>
</comment>
<feature type="transmembrane region" description="Helical" evidence="8">
    <location>
        <begin position="217"/>
        <end position="232"/>
    </location>
</feature>